<dbReference type="InterPro" id="IPR002347">
    <property type="entry name" value="SDR_fam"/>
</dbReference>
<name>A0AAU0MYD5_9GAMM</name>
<dbReference type="Gene3D" id="3.40.50.720">
    <property type="entry name" value="NAD(P)-binding Rossmann-like Domain"/>
    <property type="match status" value="1"/>
</dbReference>
<dbReference type="KEGG" id="mpaf:R5R33_17585"/>
<dbReference type="GO" id="GO:0016491">
    <property type="term" value="F:oxidoreductase activity"/>
    <property type="evidence" value="ECO:0007669"/>
    <property type="project" value="UniProtKB-KW"/>
</dbReference>
<dbReference type="PROSITE" id="PS00061">
    <property type="entry name" value="ADH_SHORT"/>
    <property type="match status" value="1"/>
</dbReference>
<gene>
    <name evidence="3" type="ORF">R5R33_17585</name>
</gene>
<dbReference type="SUPFAM" id="SSF51735">
    <property type="entry name" value="NAD(P)-binding Rossmann-fold domains"/>
    <property type="match status" value="1"/>
</dbReference>
<accession>A0AAU0MYD5</accession>
<dbReference type="EMBL" id="CP137555">
    <property type="protein sequence ID" value="WOX05528.1"/>
    <property type="molecule type" value="Genomic_DNA"/>
</dbReference>
<evidence type="ECO:0000313" key="3">
    <source>
        <dbReference type="EMBL" id="WOX05528.1"/>
    </source>
</evidence>
<organism evidence="3 4">
    <name type="scientific">Microbulbifer pacificus</name>
    <dbReference type="NCBI Taxonomy" id="407164"/>
    <lineage>
        <taxon>Bacteria</taxon>
        <taxon>Pseudomonadati</taxon>
        <taxon>Pseudomonadota</taxon>
        <taxon>Gammaproteobacteria</taxon>
        <taxon>Cellvibrionales</taxon>
        <taxon>Microbulbiferaceae</taxon>
        <taxon>Microbulbifer</taxon>
    </lineage>
</organism>
<comment type="similarity">
    <text evidence="1">Belongs to the short-chain dehydrogenases/reductases (SDR) family.</text>
</comment>
<protein>
    <submittedName>
        <fullName evidence="3">SDR family oxidoreductase</fullName>
    </submittedName>
</protein>
<sequence length="234" mass="24876">MTRQKVAVVTGGAQGIGKAICDAFAEQGVAVCSIDLQGGVYYVGDIADETVLRSFAAKVISQYGAIDYLINNACLSRGGLNSCSYEDFNYVLRVGVAAPFLLSQLFMEHFNSGASIVNISSTREHMSQADTESYTAAKGGIGSLTHAMAMTLRGKVRVNAVSPGWIDTSNTHFTGADASQHPAGRVGNPADIVNAVMFLCDPKNSFITGQDITVDGGMTKQMIYHDDQGWAYNP</sequence>
<dbReference type="PANTHER" id="PTHR24321">
    <property type="entry name" value="DEHYDROGENASES, SHORT CHAIN"/>
    <property type="match status" value="1"/>
</dbReference>
<evidence type="ECO:0000256" key="1">
    <source>
        <dbReference type="ARBA" id="ARBA00006484"/>
    </source>
</evidence>
<dbReference type="Proteomes" id="UP001302477">
    <property type="component" value="Chromosome"/>
</dbReference>
<proteinExistence type="inferred from homology"/>
<dbReference type="Pfam" id="PF13561">
    <property type="entry name" value="adh_short_C2"/>
    <property type="match status" value="1"/>
</dbReference>
<dbReference type="FunFam" id="3.40.50.720:FF:000084">
    <property type="entry name" value="Short-chain dehydrogenase reductase"/>
    <property type="match status" value="1"/>
</dbReference>
<dbReference type="InterPro" id="IPR036291">
    <property type="entry name" value="NAD(P)-bd_dom_sf"/>
</dbReference>
<dbReference type="PRINTS" id="PR00081">
    <property type="entry name" value="GDHRDH"/>
</dbReference>
<dbReference type="InterPro" id="IPR020904">
    <property type="entry name" value="Sc_DH/Rdtase_CS"/>
</dbReference>
<dbReference type="PRINTS" id="PR00080">
    <property type="entry name" value="SDRFAMILY"/>
</dbReference>
<evidence type="ECO:0000256" key="2">
    <source>
        <dbReference type="ARBA" id="ARBA00023002"/>
    </source>
</evidence>
<keyword evidence="4" id="KW-1185">Reference proteome</keyword>
<dbReference type="PANTHER" id="PTHR24321:SF8">
    <property type="entry name" value="ESTRADIOL 17-BETA-DEHYDROGENASE 8-RELATED"/>
    <property type="match status" value="1"/>
</dbReference>
<dbReference type="AlphaFoldDB" id="A0AAU0MYD5"/>
<evidence type="ECO:0000313" key="4">
    <source>
        <dbReference type="Proteomes" id="UP001302477"/>
    </source>
</evidence>
<dbReference type="RefSeq" id="WP_318953998.1">
    <property type="nucleotide sequence ID" value="NZ_CP137555.1"/>
</dbReference>
<keyword evidence="2" id="KW-0560">Oxidoreductase</keyword>
<reference evidence="3 4" key="1">
    <citation type="submission" date="2023-10" db="EMBL/GenBank/DDBJ databases">
        <title>Description of Microbulbifer bruguierae sp. nov., isolated from the sediments of mangrove plant Bruguiera sexangula and comparative genomic analyses of the genus Microbulbifer.</title>
        <authorList>
            <person name="Long M."/>
        </authorList>
    </citation>
    <scope>NUCLEOTIDE SEQUENCE [LARGE SCALE GENOMIC DNA]</scope>
    <source>
        <strain evidence="3 4">SPO729</strain>
    </source>
</reference>